<protein>
    <submittedName>
        <fullName evidence="1">9564_t:CDS:1</fullName>
    </submittedName>
</protein>
<sequence>VLMDVDSDDESNTDPWYNNDLKRRRFIFKFPICFCVMDTAELSSSQWDLECLMVARDTNVIIFVSKR</sequence>
<dbReference type="EMBL" id="CAJVPS010025613">
    <property type="protein sequence ID" value="CAG8719458.1"/>
    <property type="molecule type" value="Genomic_DNA"/>
</dbReference>
<keyword evidence="2" id="KW-1185">Reference proteome</keyword>
<evidence type="ECO:0000313" key="1">
    <source>
        <dbReference type="EMBL" id="CAG8719458.1"/>
    </source>
</evidence>
<evidence type="ECO:0000313" key="2">
    <source>
        <dbReference type="Proteomes" id="UP000789508"/>
    </source>
</evidence>
<organism evidence="1 2">
    <name type="scientific">Ambispora leptoticha</name>
    <dbReference type="NCBI Taxonomy" id="144679"/>
    <lineage>
        <taxon>Eukaryota</taxon>
        <taxon>Fungi</taxon>
        <taxon>Fungi incertae sedis</taxon>
        <taxon>Mucoromycota</taxon>
        <taxon>Glomeromycotina</taxon>
        <taxon>Glomeromycetes</taxon>
        <taxon>Archaeosporales</taxon>
        <taxon>Ambisporaceae</taxon>
        <taxon>Ambispora</taxon>
    </lineage>
</organism>
<gene>
    <name evidence="1" type="ORF">ALEPTO_LOCUS12211</name>
</gene>
<reference evidence="1" key="1">
    <citation type="submission" date="2021-06" db="EMBL/GenBank/DDBJ databases">
        <authorList>
            <person name="Kallberg Y."/>
            <person name="Tangrot J."/>
            <person name="Rosling A."/>
        </authorList>
    </citation>
    <scope>NUCLEOTIDE SEQUENCE</scope>
    <source>
        <strain evidence="1">FL130A</strain>
    </source>
</reference>
<dbReference type="Proteomes" id="UP000789508">
    <property type="component" value="Unassembled WGS sequence"/>
</dbReference>
<dbReference type="AlphaFoldDB" id="A0A9N9I405"/>
<feature type="non-terminal residue" evidence="1">
    <location>
        <position position="67"/>
    </location>
</feature>
<name>A0A9N9I405_9GLOM</name>
<proteinExistence type="predicted"/>
<comment type="caution">
    <text evidence="1">The sequence shown here is derived from an EMBL/GenBank/DDBJ whole genome shotgun (WGS) entry which is preliminary data.</text>
</comment>
<accession>A0A9N9I405</accession>